<dbReference type="GO" id="GO:0016298">
    <property type="term" value="F:lipase activity"/>
    <property type="evidence" value="ECO:0007669"/>
    <property type="project" value="InterPro"/>
</dbReference>
<dbReference type="Pfam" id="PF00151">
    <property type="entry name" value="Lipase"/>
    <property type="match status" value="1"/>
</dbReference>
<dbReference type="VEuPathDB" id="VectorBase:CPIJ010118"/>
<gene>
    <name evidence="7" type="primary">6042352</name>
    <name evidence="6" type="ORF">CpipJ_CPIJ010118</name>
</gene>
<evidence type="ECO:0000313" key="8">
    <source>
        <dbReference type="Proteomes" id="UP000002320"/>
    </source>
</evidence>
<evidence type="ECO:0000256" key="4">
    <source>
        <dbReference type="RuleBase" id="RU004262"/>
    </source>
</evidence>
<feature type="domain" description="Lipase" evidence="5">
    <location>
        <begin position="64"/>
        <end position="211"/>
    </location>
</feature>
<evidence type="ECO:0000313" key="6">
    <source>
        <dbReference type="EMBL" id="EDS33610.1"/>
    </source>
</evidence>
<sequence>MVSTVARLKNAIVSGANQQHKQIKDEGSMVQDYTVLIDGSSESEKTRVTSSPDEHIFFVEGDGCTEKDKFSIVVHGWKEGCIRTEWIPDTLSNLTEYRGGCVICMDFSKYAVTEDYFGGLVPHFYRVVDTLTWKLRELEGRGFDPASGHMFGFSFGAQAAIEAGRRFGLGKLGRLDVCEPAGPGFDSDGTFSVLNPRLAARNVQCIHTSAEFGTFRRDCHQNWMMGNCGRSQLAAGPFPKGNHGLCPYFYNSAFRNEFRATAKRPECFSFRAAADWPPTFRMGYLSDVQAGVFGDLFCPTTKAYPFNEIATTNEV</sequence>
<evidence type="ECO:0000259" key="5">
    <source>
        <dbReference type="Pfam" id="PF00151"/>
    </source>
</evidence>
<dbReference type="EnsemblMetazoa" id="CPIJ010118-RA">
    <property type="protein sequence ID" value="CPIJ010118-PA"/>
    <property type="gene ID" value="CPIJ010118"/>
</dbReference>
<dbReference type="STRING" id="7176.B0WRZ2"/>
<dbReference type="PANTHER" id="PTHR11610">
    <property type="entry name" value="LIPASE"/>
    <property type="match status" value="1"/>
</dbReference>
<keyword evidence="8" id="KW-1185">Reference proteome</keyword>
<dbReference type="OMA" id="YPKGSHG"/>
<proteinExistence type="inferred from homology"/>
<dbReference type="VEuPathDB" id="VectorBase:CQUJHB006146"/>
<dbReference type="GO" id="GO:0016042">
    <property type="term" value="P:lipid catabolic process"/>
    <property type="evidence" value="ECO:0007669"/>
    <property type="project" value="TreeGrafter"/>
</dbReference>
<dbReference type="GO" id="GO:0017171">
    <property type="term" value="F:serine hydrolase activity"/>
    <property type="evidence" value="ECO:0007669"/>
    <property type="project" value="TreeGrafter"/>
</dbReference>
<keyword evidence="3" id="KW-0964">Secreted</keyword>
<comment type="similarity">
    <text evidence="2 4">Belongs to the AB hydrolase superfamily. Lipase family.</text>
</comment>
<dbReference type="HOGENOM" id="CLU_066302_0_0_1"/>
<dbReference type="InterPro" id="IPR013818">
    <property type="entry name" value="Lipase"/>
</dbReference>
<reference evidence="7" key="2">
    <citation type="submission" date="2021-02" db="UniProtKB">
        <authorList>
            <consortium name="EnsemblMetazoa"/>
        </authorList>
    </citation>
    <scope>IDENTIFICATION</scope>
    <source>
        <strain evidence="7">JHB</strain>
    </source>
</reference>
<reference evidence="6" key="1">
    <citation type="submission" date="2007-03" db="EMBL/GenBank/DDBJ databases">
        <title>Annotation of Culex pipiens quinquefasciatus.</title>
        <authorList>
            <consortium name="The Broad Institute Genome Sequencing Platform"/>
            <person name="Atkinson P.W."/>
            <person name="Hemingway J."/>
            <person name="Christensen B.M."/>
            <person name="Higgs S."/>
            <person name="Kodira C."/>
            <person name="Hannick L."/>
            <person name="Megy K."/>
            <person name="O'Leary S."/>
            <person name="Pearson M."/>
            <person name="Haas B.J."/>
            <person name="Mauceli E."/>
            <person name="Wortman J.R."/>
            <person name="Lee N.H."/>
            <person name="Guigo R."/>
            <person name="Stanke M."/>
            <person name="Alvarado L."/>
            <person name="Amedeo P."/>
            <person name="Antoine C.H."/>
            <person name="Arensburger P."/>
            <person name="Bidwell S.L."/>
            <person name="Crawford M."/>
            <person name="Camaro F."/>
            <person name="Devon K."/>
            <person name="Engels R."/>
            <person name="Hammond M."/>
            <person name="Howarth C."/>
            <person name="Koehrsen M."/>
            <person name="Lawson D."/>
            <person name="Montgomery P."/>
            <person name="Nene V."/>
            <person name="Nusbaum C."/>
            <person name="Puiu D."/>
            <person name="Romero-Severson J."/>
            <person name="Severson D.W."/>
            <person name="Shumway M."/>
            <person name="Sisk P."/>
            <person name="Stolte C."/>
            <person name="Zeng Q."/>
            <person name="Eisenstadt E."/>
            <person name="Fraser-Liggett C."/>
            <person name="Strausberg R."/>
            <person name="Galagan J."/>
            <person name="Birren B."/>
            <person name="Collins F.H."/>
        </authorList>
    </citation>
    <scope>NUCLEOTIDE SEQUENCE [LARGE SCALE GENOMIC DNA]</scope>
    <source>
        <strain evidence="6">JHB</strain>
    </source>
</reference>
<organism>
    <name type="scientific">Culex quinquefasciatus</name>
    <name type="common">Southern house mosquito</name>
    <name type="synonym">Culex pungens</name>
    <dbReference type="NCBI Taxonomy" id="7176"/>
    <lineage>
        <taxon>Eukaryota</taxon>
        <taxon>Metazoa</taxon>
        <taxon>Ecdysozoa</taxon>
        <taxon>Arthropoda</taxon>
        <taxon>Hexapoda</taxon>
        <taxon>Insecta</taxon>
        <taxon>Pterygota</taxon>
        <taxon>Neoptera</taxon>
        <taxon>Endopterygota</taxon>
        <taxon>Diptera</taxon>
        <taxon>Nematocera</taxon>
        <taxon>Culicoidea</taxon>
        <taxon>Culicidae</taxon>
        <taxon>Culicinae</taxon>
        <taxon>Culicini</taxon>
        <taxon>Culex</taxon>
        <taxon>Culex</taxon>
    </lineage>
</organism>
<name>B0WRZ2_CULQU</name>
<evidence type="ECO:0000256" key="2">
    <source>
        <dbReference type="ARBA" id="ARBA00010701"/>
    </source>
</evidence>
<accession>B0WRZ2</accession>
<dbReference type="InterPro" id="IPR000734">
    <property type="entry name" value="TAG_lipase"/>
</dbReference>
<dbReference type="Proteomes" id="UP000002320">
    <property type="component" value="Unassembled WGS sequence"/>
</dbReference>
<protein>
    <submittedName>
        <fullName evidence="6">Triacylglycerol lipase</fullName>
    </submittedName>
</protein>
<evidence type="ECO:0000256" key="1">
    <source>
        <dbReference type="ARBA" id="ARBA00004613"/>
    </source>
</evidence>
<dbReference type="KEGG" id="cqu:CpipJ_CPIJ010118"/>
<dbReference type="PANTHER" id="PTHR11610:SF104">
    <property type="entry name" value="AGAP010328-PA"/>
    <property type="match status" value="1"/>
</dbReference>
<comment type="subcellular location">
    <subcellularLocation>
        <location evidence="1">Secreted</location>
    </subcellularLocation>
</comment>
<evidence type="ECO:0000256" key="3">
    <source>
        <dbReference type="ARBA" id="ARBA00022525"/>
    </source>
</evidence>
<dbReference type="EMBL" id="DS232063">
    <property type="protein sequence ID" value="EDS33610.1"/>
    <property type="molecule type" value="Genomic_DNA"/>
</dbReference>
<dbReference type="SUPFAM" id="SSF53474">
    <property type="entry name" value="alpha/beta-Hydrolases"/>
    <property type="match status" value="1"/>
</dbReference>
<dbReference type="AlphaFoldDB" id="B0WRZ2"/>
<dbReference type="GO" id="GO:0005615">
    <property type="term" value="C:extracellular space"/>
    <property type="evidence" value="ECO:0007669"/>
    <property type="project" value="TreeGrafter"/>
</dbReference>
<dbReference type="eggNOG" id="ENOG502TBHA">
    <property type="taxonomic scope" value="Eukaryota"/>
</dbReference>
<dbReference type="InParanoid" id="B0WRZ2"/>
<dbReference type="OrthoDB" id="7907111at2759"/>
<evidence type="ECO:0000313" key="7">
    <source>
        <dbReference type="EnsemblMetazoa" id="CPIJ010118-PA"/>
    </source>
</evidence>
<dbReference type="Gene3D" id="3.40.50.1820">
    <property type="entry name" value="alpha/beta hydrolase"/>
    <property type="match status" value="1"/>
</dbReference>
<dbReference type="InterPro" id="IPR029058">
    <property type="entry name" value="AB_hydrolase_fold"/>
</dbReference>